<comment type="caution">
    <text evidence="1">The sequence shown here is derived from an EMBL/GenBank/DDBJ whole genome shotgun (WGS) entry which is preliminary data.</text>
</comment>
<gene>
    <name evidence="1" type="ORF">E5333_07465</name>
</gene>
<dbReference type="EMBL" id="SRYD01000025">
    <property type="protein sequence ID" value="TGY74105.1"/>
    <property type="molecule type" value="Genomic_DNA"/>
</dbReference>
<evidence type="ECO:0000313" key="1">
    <source>
        <dbReference type="EMBL" id="TGY74105.1"/>
    </source>
</evidence>
<reference evidence="1 2" key="1">
    <citation type="submission" date="2019-04" db="EMBL/GenBank/DDBJ databases">
        <title>Microbes associate with the intestines of laboratory mice.</title>
        <authorList>
            <person name="Navarre W."/>
            <person name="Wong E."/>
            <person name="Huang K."/>
            <person name="Tropini C."/>
            <person name="Ng K."/>
            <person name="Yu B."/>
        </authorList>
    </citation>
    <scope>NUCLEOTIDE SEQUENCE [LARGE SCALE GENOMIC DNA]</scope>
    <source>
        <strain evidence="1 2">NM06_A21</strain>
    </source>
</reference>
<dbReference type="AlphaFoldDB" id="A0A4S2FXC3"/>
<protein>
    <recommendedName>
        <fullName evidence="3">Radical SAM protein</fullName>
    </recommendedName>
</protein>
<sequence>MNIGLIDVDGHNFPNFALMKISAWHKAHGDNVEWCGDLYWDFDRVYKSKIFTFSPDIDRPFPCEVICGGTGYDVKSRLPQEIEQSTLMDYSLYPQYDFSIQFFSRGCIRHCPFCLVREKEGVIHPVHPVQPNPNEKWIEVLDNNFFANPEWKSAIDYLLHRNKPVNLHGVDVRIMNEEQAYHLNKLRLRKSIHIAWDLPELDLSDKLMEVTRYIKPYKLMCYILVGFNSTMEQDLYRIERCRELGIKPYVMPYRDYENKTKPSQYAKDLAQYVNKPMIFRSCKFEDFSPRKGFTCKNYFTHENK</sequence>
<dbReference type="Proteomes" id="UP000306630">
    <property type="component" value="Unassembled WGS sequence"/>
</dbReference>
<proteinExistence type="predicted"/>
<dbReference type="SUPFAM" id="SSF102114">
    <property type="entry name" value="Radical SAM enzymes"/>
    <property type="match status" value="1"/>
</dbReference>
<evidence type="ECO:0008006" key="3">
    <source>
        <dbReference type="Google" id="ProtNLM"/>
    </source>
</evidence>
<dbReference type="InterPro" id="IPR058240">
    <property type="entry name" value="rSAM_sf"/>
</dbReference>
<name>A0A4S2FXC3_9BACT</name>
<organism evidence="1 2">
    <name type="scientific">Muribaculum intestinale</name>
    <dbReference type="NCBI Taxonomy" id="1796646"/>
    <lineage>
        <taxon>Bacteria</taxon>
        <taxon>Pseudomonadati</taxon>
        <taxon>Bacteroidota</taxon>
        <taxon>Bacteroidia</taxon>
        <taxon>Bacteroidales</taxon>
        <taxon>Muribaculaceae</taxon>
        <taxon>Muribaculum</taxon>
    </lineage>
</organism>
<dbReference type="RefSeq" id="WP_135993225.1">
    <property type="nucleotide sequence ID" value="NZ_SRYD01000025.1"/>
</dbReference>
<accession>A0A4S2FXC3</accession>
<evidence type="ECO:0000313" key="2">
    <source>
        <dbReference type="Proteomes" id="UP000306630"/>
    </source>
</evidence>